<dbReference type="EMBL" id="CP012333">
    <property type="protein sequence ID" value="AKU99340.1"/>
    <property type="molecule type" value="Genomic_DNA"/>
</dbReference>
<evidence type="ECO:0000313" key="1">
    <source>
        <dbReference type="EMBL" id="AKU99340.1"/>
    </source>
</evidence>
<dbReference type="RefSeq" id="WP_240488601.1">
    <property type="nucleotide sequence ID" value="NZ_CP012333.1"/>
</dbReference>
<keyword evidence="2" id="KW-1185">Reference proteome</keyword>
<evidence type="ECO:0000313" key="2">
    <source>
        <dbReference type="Proteomes" id="UP000064967"/>
    </source>
</evidence>
<protein>
    <submittedName>
        <fullName evidence="1">Uncharacterized protein</fullName>
    </submittedName>
</protein>
<proteinExistence type="predicted"/>
<organism evidence="1 2">
    <name type="scientific">Labilithrix luteola</name>
    <dbReference type="NCBI Taxonomy" id="1391654"/>
    <lineage>
        <taxon>Bacteria</taxon>
        <taxon>Pseudomonadati</taxon>
        <taxon>Myxococcota</taxon>
        <taxon>Polyangia</taxon>
        <taxon>Polyangiales</taxon>
        <taxon>Labilitrichaceae</taxon>
        <taxon>Labilithrix</taxon>
    </lineage>
</organism>
<dbReference type="AlphaFoldDB" id="A0A0K1Q0N4"/>
<dbReference type="Proteomes" id="UP000064967">
    <property type="component" value="Chromosome"/>
</dbReference>
<accession>A0A0K1Q0N4</accession>
<dbReference type="STRING" id="1391654.AKJ09_06004"/>
<reference evidence="1 2" key="1">
    <citation type="submission" date="2015-08" db="EMBL/GenBank/DDBJ databases">
        <authorList>
            <person name="Babu N.S."/>
            <person name="Beckwith C.J."/>
            <person name="Beseler K.G."/>
            <person name="Brison A."/>
            <person name="Carone J.V."/>
            <person name="Caskin T.P."/>
            <person name="Diamond M."/>
            <person name="Durham M.E."/>
            <person name="Foxe J.M."/>
            <person name="Go M."/>
            <person name="Henderson B.A."/>
            <person name="Jones I.B."/>
            <person name="McGettigan J.A."/>
            <person name="Micheletti S.J."/>
            <person name="Nasrallah M.E."/>
            <person name="Ortiz D."/>
            <person name="Piller C.R."/>
            <person name="Privatt S.R."/>
            <person name="Schneider S.L."/>
            <person name="Sharp S."/>
            <person name="Smith T.C."/>
            <person name="Stanton J.D."/>
            <person name="Ullery H.E."/>
            <person name="Wilson R.J."/>
            <person name="Serrano M.G."/>
            <person name="Buck G."/>
            <person name="Lee V."/>
            <person name="Wang Y."/>
            <person name="Carvalho R."/>
            <person name="Voegtly L."/>
            <person name="Shi R."/>
            <person name="Duckworth R."/>
            <person name="Johnson A."/>
            <person name="Loviza R."/>
            <person name="Walstead R."/>
            <person name="Shah Z."/>
            <person name="Kiflezghi M."/>
            <person name="Wade K."/>
            <person name="Ball S.L."/>
            <person name="Bradley K.W."/>
            <person name="Asai D.J."/>
            <person name="Bowman C.A."/>
            <person name="Russell D.A."/>
            <person name="Pope W.H."/>
            <person name="Jacobs-Sera D."/>
            <person name="Hendrix R.W."/>
            <person name="Hatfull G.F."/>
        </authorList>
    </citation>
    <scope>NUCLEOTIDE SEQUENCE [LARGE SCALE GENOMIC DNA]</scope>
    <source>
        <strain evidence="1 2">DSM 27648</strain>
    </source>
</reference>
<dbReference type="KEGG" id="llu:AKJ09_06004"/>
<name>A0A0K1Q0N4_9BACT</name>
<sequence length="143" mass="16476">MTAKPSGAASRQLAQRITFVVNALTRRHGSLWRDRYTRRDLTSLRQVRNALVYVLMNIRKHAFEGKERVLAELTLDPCSTAAWFEGWDPRAGPMLADLRKSLAARNLLESPVARPRTWLARIGWQRHGLVLQTERPRSSVRYL</sequence>
<gene>
    <name evidence="1" type="ORF">AKJ09_06004</name>
</gene>